<organism evidence="1 2">
    <name type="scientific">Caulobacter segnis</name>
    <dbReference type="NCBI Taxonomy" id="88688"/>
    <lineage>
        <taxon>Bacteria</taxon>
        <taxon>Pseudomonadati</taxon>
        <taxon>Pseudomonadota</taxon>
        <taxon>Alphaproteobacteria</taxon>
        <taxon>Caulobacterales</taxon>
        <taxon>Caulobacteraceae</taxon>
        <taxon>Caulobacter</taxon>
    </lineage>
</organism>
<comment type="caution">
    <text evidence="1">The sequence shown here is derived from an EMBL/GenBank/DDBJ whole genome shotgun (WGS) entry which is preliminary data.</text>
</comment>
<evidence type="ECO:0000313" key="1">
    <source>
        <dbReference type="EMBL" id="PZR32924.1"/>
    </source>
</evidence>
<gene>
    <name evidence="1" type="ORF">DI526_15005</name>
</gene>
<dbReference type="RefSeq" id="WP_304279619.1">
    <property type="nucleotide sequence ID" value="NZ_QFQZ01000050.1"/>
</dbReference>
<name>A0A2W5WXU9_9CAUL</name>
<dbReference type="AlphaFoldDB" id="A0A2W5WXU9"/>
<proteinExistence type="predicted"/>
<accession>A0A2W5WXU9</accession>
<sequence>MSANFDDDEDLEVEFKARRVFSCDAANLVSAIVMSPEVALCVYRRTDYNLLVARETVRAELGIFFR</sequence>
<protein>
    <submittedName>
        <fullName evidence="1">Uncharacterized protein</fullName>
    </submittedName>
</protein>
<dbReference type="EMBL" id="QFQZ01000050">
    <property type="protein sequence ID" value="PZR32924.1"/>
    <property type="molecule type" value="Genomic_DNA"/>
</dbReference>
<dbReference type="Proteomes" id="UP000249393">
    <property type="component" value="Unassembled WGS sequence"/>
</dbReference>
<evidence type="ECO:0000313" key="2">
    <source>
        <dbReference type="Proteomes" id="UP000249393"/>
    </source>
</evidence>
<reference evidence="1 2" key="1">
    <citation type="submission" date="2017-08" db="EMBL/GenBank/DDBJ databases">
        <title>Infants hospitalized years apart are colonized by the same room-sourced microbial strains.</title>
        <authorList>
            <person name="Brooks B."/>
            <person name="Olm M.R."/>
            <person name="Firek B.A."/>
            <person name="Baker R."/>
            <person name="Thomas B.C."/>
            <person name="Morowitz M.J."/>
            <person name="Banfield J.F."/>
        </authorList>
    </citation>
    <scope>NUCLEOTIDE SEQUENCE [LARGE SCALE GENOMIC DNA]</scope>
    <source>
        <strain evidence="1">S2_003_000_R2_4</strain>
    </source>
</reference>